<protein>
    <submittedName>
        <fullName evidence="2">Tetratricopeptide repeat protein</fullName>
    </submittedName>
</protein>
<feature type="repeat" description="TPR" evidence="1">
    <location>
        <begin position="54"/>
        <end position="87"/>
    </location>
</feature>
<dbReference type="SMART" id="SM00028">
    <property type="entry name" value="TPR"/>
    <property type="match status" value="2"/>
</dbReference>
<dbReference type="SUPFAM" id="SSF48452">
    <property type="entry name" value="TPR-like"/>
    <property type="match status" value="1"/>
</dbReference>
<dbReference type="Proteomes" id="UP000240912">
    <property type="component" value="Unassembled WGS sequence"/>
</dbReference>
<accession>A0A2T3HKF3</accession>
<dbReference type="InterPro" id="IPR019734">
    <property type="entry name" value="TPR_rpt"/>
</dbReference>
<keyword evidence="3" id="KW-1185">Reference proteome</keyword>
<sequence>MSTDRISKLLEFLETEPNDPFVLYALATEYNSRQETEKAFDYYLRLVRDHAGYVGTYYHLGKLYEKTGQTEQALEIYRKGMDEARKKRDMHALSELQGAYNSASGMDDDDDY</sequence>
<dbReference type="PROSITE" id="PS50005">
    <property type="entry name" value="TPR"/>
    <property type="match status" value="1"/>
</dbReference>
<comment type="caution">
    <text evidence="2">The sequence shown here is derived from an EMBL/GenBank/DDBJ whole genome shotgun (WGS) entry which is preliminary data.</text>
</comment>
<organism evidence="2 3">
    <name type="scientific">Pedobacter yulinensis</name>
    <dbReference type="NCBI Taxonomy" id="2126353"/>
    <lineage>
        <taxon>Bacteria</taxon>
        <taxon>Pseudomonadati</taxon>
        <taxon>Bacteroidota</taxon>
        <taxon>Sphingobacteriia</taxon>
        <taxon>Sphingobacteriales</taxon>
        <taxon>Sphingobacteriaceae</taxon>
        <taxon>Pedobacter</taxon>
    </lineage>
</organism>
<gene>
    <name evidence="2" type="ORF">C7T94_09915</name>
</gene>
<keyword evidence="1" id="KW-0802">TPR repeat</keyword>
<dbReference type="Gene3D" id="1.25.40.10">
    <property type="entry name" value="Tetratricopeptide repeat domain"/>
    <property type="match status" value="1"/>
</dbReference>
<evidence type="ECO:0000313" key="2">
    <source>
        <dbReference type="EMBL" id="PST82938.1"/>
    </source>
</evidence>
<dbReference type="OrthoDB" id="1524733at2"/>
<dbReference type="Pfam" id="PF13181">
    <property type="entry name" value="TPR_8"/>
    <property type="match status" value="1"/>
</dbReference>
<dbReference type="AlphaFoldDB" id="A0A2T3HKF3"/>
<reference evidence="2 3" key="1">
    <citation type="submission" date="2018-03" db="EMBL/GenBank/DDBJ databases">
        <authorList>
            <person name="Keele B.F."/>
        </authorList>
    </citation>
    <scope>NUCLEOTIDE SEQUENCE [LARGE SCALE GENOMIC DNA]</scope>
    <source>
        <strain evidence="2 3">YL28-9</strain>
    </source>
</reference>
<evidence type="ECO:0000256" key="1">
    <source>
        <dbReference type="PROSITE-ProRule" id="PRU00339"/>
    </source>
</evidence>
<dbReference type="EMBL" id="PYLS01000005">
    <property type="protein sequence ID" value="PST82938.1"/>
    <property type="molecule type" value="Genomic_DNA"/>
</dbReference>
<dbReference type="InterPro" id="IPR011990">
    <property type="entry name" value="TPR-like_helical_dom_sf"/>
</dbReference>
<name>A0A2T3HKF3_9SPHI</name>
<evidence type="ECO:0000313" key="3">
    <source>
        <dbReference type="Proteomes" id="UP000240912"/>
    </source>
</evidence>
<proteinExistence type="predicted"/>
<dbReference type="RefSeq" id="WP_107215197.1">
    <property type="nucleotide sequence ID" value="NZ_KZ686269.1"/>
</dbReference>